<feature type="transmembrane region" description="Helical" evidence="9">
    <location>
        <begin position="413"/>
        <end position="435"/>
    </location>
</feature>
<dbReference type="PANTHER" id="PTHR47844:SF1">
    <property type="entry name" value="EXOSTOSIN-LIKE 2"/>
    <property type="match status" value="1"/>
</dbReference>
<dbReference type="InterPro" id="IPR029044">
    <property type="entry name" value="Nucleotide-diphossugar_trans"/>
</dbReference>
<feature type="transmembrane region" description="Helical" evidence="9">
    <location>
        <begin position="7"/>
        <end position="26"/>
    </location>
</feature>
<dbReference type="GO" id="GO:0016757">
    <property type="term" value="F:glycosyltransferase activity"/>
    <property type="evidence" value="ECO:0007669"/>
    <property type="project" value="UniProtKB-KW"/>
</dbReference>
<evidence type="ECO:0000256" key="2">
    <source>
        <dbReference type="ARBA" id="ARBA00022676"/>
    </source>
</evidence>
<comment type="subcellular location">
    <subcellularLocation>
        <location evidence="1">Membrane</location>
    </subcellularLocation>
</comment>
<dbReference type="EMBL" id="JAUDZG010000001">
    <property type="protein sequence ID" value="KAK3309354.1"/>
    <property type="molecule type" value="Genomic_DNA"/>
</dbReference>
<evidence type="ECO:0000256" key="4">
    <source>
        <dbReference type="ARBA" id="ARBA00022692"/>
    </source>
</evidence>
<keyword evidence="2" id="KW-0328">Glycosyltransferase</keyword>
<feature type="transmembrane region" description="Helical" evidence="9">
    <location>
        <begin position="346"/>
        <end position="370"/>
    </location>
</feature>
<evidence type="ECO:0000256" key="8">
    <source>
        <dbReference type="SAM" id="MobiDB-lite"/>
    </source>
</evidence>
<evidence type="ECO:0000256" key="5">
    <source>
        <dbReference type="ARBA" id="ARBA00022989"/>
    </source>
</evidence>
<dbReference type="GeneID" id="87883131"/>
<feature type="compositionally biased region" description="Low complexity" evidence="8">
    <location>
        <begin position="624"/>
        <end position="637"/>
    </location>
</feature>
<dbReference type="SUPFAM" id="SSF53448">
    <property type="entry name" value="Nucleotide-diphospho-sugar transferases"/>
    <property type="match status" value="1"/>
</dbReference>
<dbReference type="Pfam" id="PF13641">
    <property type="entry name" value="Glyco_tranf_2_3"/>
    <property type="match status" value="1"/>
</dbReference>
<evidence type="ECO:0000256" key="1">
    <source>
        <dbReference type="ARBA" id="ARBA00004370"/>
    </source>
</evidence>
<protein>
    <submittedName>
        <fullName evidence="10">Glycosyltransferase family 2 protein</fullName>
    </submittedName>
</protein>
<dbReference type="RefSeq" id="XP_062725134.1">
    <property type="nucleotide sequence ID" value="XM_062864302.1"/>
</dbReference>
<evidence type="ECO:0000313" key="11">
    <source>
        <dbReference type="Proteomes" id="UP001273166"/>
    </source>
</evidence>
<feature type="region of interest" description="Disordered" evidence="8">
    <location>
        <begin position="450"/>
        <end position="479"/>
    </location>
</feature>
<reference evidence="10" key="2">
    <citation type="submission" date="2023-06" db="EMBL/GenBank/DDBJ databases">
        <authorList>
            <consortium name="Lawrence Berkeley National Laboratory"/>
            <person name="Mondo S.J."/>
            <person name="Hensen N."/>
            <person name="Bonometti L."/>
            <person name="Westerberg I."/>
            <person name="Brannstrom I.O."/>
            <person name="Guillou S."/>
            <person name="Cros-Aarteil S."/>
            <person name="Calhoun S."/>
            <person name="Haridas S."/>
            <person name="Kuo A."/>
            <person name="Pangilinan J."/>
            <person name="Riley R."/>
            <person name="Labutti K."/>
            <person name="Andreopoulos B."/>
            <person name="Lipzen A."/>
            <person name="Chen C."/>
            <person name="Yanf M."/>
            <person name="Daum C."/>
            <person name="Ng V."/>
            <person name="Clum A."/>
            <person name="Steindorff A."/>
            <person name="Ohm R."/>
            <person name="Martin F."/>
            <person name="Silar P."/>
            <person name="Natvig D."/>
            <person name="Lalanne C."/>
            <person name="Gautier V."/>
            <person name="Ament-Velasquez S.L."/>
            <person name="Kruys A."/>
            <person name="Hutchinson M.I."/>
            <person name="Powell A.J."/>
            <person name="Barry K."/>
            <person name="Miller A.N."/>
            <person name="Grigoriev I.V."/>
            <person name="Debuchy R."/>
            <person name="Gladieux P."/>
            <person name="Thoren M.H."/>
            <person name="Johannesson H."/>
        </authorList>
    </citation>
    <scope>NUCLEOTIDE SEQUENCE</scope>
    <source>
        <strain evidence="10">CBS 333.67</strain>
    </source>
</reference>
<feature type="region of interest" description="Disordered" evidence="8">
    <location>
        <begin position="558"/>
        <end position="578"/>
    </location>
</feature>
<proteinExistence type="predicted"/>
<dbReference type="Proteomes" id="UP001273166">
    <property type="component" value="Unassembled WGS sequence"/>
</dbReference>
<reference evidence="10" key="1">
    <citation type="journal article" date="2023" name="Mol. Phylogenet. Evol.">
        <title>Genome-scale phylogeny and comparative genomics of the fungal order Sordariales.</title>
        <authorList>
            <person name="Hensen N."/>
            <person name="Bonometti L."/>
            <person name="Westerberg I."/>
            <person name="Brannstrom I.O."/>
            <person name="Guillou S."/>
            <person name="Cros-Aarteil S."/>
            <person name="Calhoun S."/>
            <person name="Haridas S."/>
            <person name="Kuo A."/>
            <person name="Mondo S."/>
            <person name="Pangilinan J."/>
            <person name="Riley R."/>
            <person name="LaButti K."/>
            <person name="Andreopoulos B."/>
            <person name="Lipzen A."/>
            <person name="Chen C."/>
            <person name="Yan M."/>
            <person name="Daum C."/>
            <person name="Ng V."/>
            <person name="Clum A."/>
            <person name="Steindorff A."/>
            <person name="Ohm R.A."/>
            <person name="Martin F."/>
            <person name="Silar P."/>
            <person name="Natvig D.O."/>
            <person name="Lalanne C."/>
            <person name="Gautier V."/>
            <person name="Ament-Velasquez S.L."/>
            <person name="Kruys A."/>
            <person name="Hutchinson M.I."/>
            <person name="Powell A.J."/>
            <person name="Barry K."/>
            <person name="Miller A.N."/>
            <person name="Grigoriev I.V."/>
            <person name="Debuchy R."/>
            <person name="Gladieux P."/>
            <person name="Hiltunen Thoren M."/>
            <person name="Johannesson H."/>
        </authorList>
    </citation>
    <scope>NUCLEOTIDE SEQUENCE</scope>
    <source>
        <strain evidence="10">CBS 333.67</strain>
    </source>
</reference>
<dbReference type="AlphaFoldDB" id="A0AAJ0H052"/>
<dbReference type="InterPro" id="IPR052427">
    <property type="entry name" value="Glycosyltrans_GT2/GT47"/>
</dbReference>
<gene>
    <name evidence="10" type="ORF">B0T15DRAFT_385916</name>
</gene>
<dbReference type="Gene3D" id="3.90.550.10">
    <property type="entry name" value="Spore Coat Polysaccharide Biosynthesis Protein SpsA, Chain A"/>
    <property type="match status" value="1"/>
</dbReference>
<evidence type="ECO:0000313" key="10">
    <source>
        <dbReference type="EMBL" id="KAK3309354.1"/>
    </source>
</evidence>
<keyword evidence="5 9" id="KW-1133">Transmembrane helix</keyword>
<evidence type="ECO:0000256" key="3">
    <source>
        <dbReference type="ARBA" id="ARBA00022679"/>
    </source>
</evidence>
<feature type="region of interest" description="Disordered" evidence="8">
    <location>
        <begin position="609"/>
        <end position="645"/>
    </location>
</feature>
<evidence type="ECO:0000256" key="7">
    <source>
        <dbReference type="ARBA" id="ARBA00023180"/>
    </source>
</evidence>
<evidence type="ECO:0000256" key="6">
    <source>
        <dbReference type="ARBA" id="ARBA00023136"/>
    </source>
</evidence>
<keyword evidence="3" id="KW-0808">Transferase</keyword>
<feature type="compositionally biased region" description="Low complexity" evidence="8">
    <location>
        <begin position="450"/>
        <end position="463"/>
    </location>
</feature>
<name>A0AAJ0H052_9PEZI</name>
<dbReference type="GO" id="GO:0016020">
    <property type="term" value="C:membrane"/>
    <property type="evidence" value="ECO:0007669"/>
    <property type="project" value="UniProtKB-SubCell"/>
</dbReference>
<dbReference type="CDD" id="cd06434">
    <property type="entry name" value="GT2_HAS"/>
    <property type="match status" value="1"/>
</dbReference>
<comment type="caution">
    <text evidence="10">The sequence shown here is derived from an EMBL/GenBank/DDBJ whole genome shotgun (WGS) entry which is preliminary data.</text>
</comment>
<organism evidence="10 11">
    <name type="scientific">Chaetomium strumarium</name>
    <dbReference type="NCBI Taxonomy" id="1170767"/>
    <lineage>
        <taxon>Eukaryota</taxon>
        <taxon>Fungi</taxon>
        <taxon>Dikarya</taxon>
        <taxon>Ascomycota</taxon>
        <taxon>Pezizomycotina</taxon>
        <taxon>Sordariomycetes</taxon>
        <taxon>Sordariomycetidae</taxon>
        <taxon>Sordariales</taxon>
        <taxon>Chaetomiaceae</taxon>
        <taxon>Chaetomium</taxon>
    </lineage>
</organism>
<evidence type="ECO:0000256" key="9">
    <source>
        <dbReference type="SAM" id="Phobius"/>
    </source>
</evidence>
<feature type="transmembrane region" description="Helical" evidence="9">
    <location>
        <begin position="376"/>
        <end position="393"/>
    </location>
</feature>
<feature type="transmembrane region" description="Helical" evidence="9">
    <location>
        <begin position="32"/>
        <end position="57"/>
    </location>
</feature>
<sequence>MRLRAVLNIIVMAATVVGLHALFNWVSGHDSYLYFFLCLFIWRYARLVINLVAFWCYSPARCPRKEGPTYVPRRDVTAVIPTVVANPDDADFQECLVSCAQNGPAKIVIVTAGDALCARVQASIRKVEVRFPLVEFVVDRTQVANKRVQVAHAIAHIDTPITVLLDDHVFWGPRFLQSVLCGFEDASVGIVGTNKRVRRKEDVDIWGRIWNMLGATYLYRHNFEIRATNTVDGGVFVVSGRACAIRTEILRSREFLQDYTTERFFFGLLGPLNPDDDNYITRFIVRNGWKIKIQYCEDAVMETTIGIEKPLARKFLGQCRRWARTTWRSNICSLVTDRTVWATQPYCVYAVYLTSLTNFAAVVDPLLVYLLTRSSFYAAHSYALPSLVVWTLMSKTVKVFDYFRRHPQDIICFPVYLLFGYFHSLIKLWALLTFWDCTWSGRRLDKIPTSTTTTTTPIKTPDPAIVNDNPQSAHPPRPISTLRTLRNLRARVAEISEQNLAYIENYQLPLIAALRQLREAFEALQREQRTADTHGKNLRAELRRVAELSAAAREMNSLRKRTSSSVGGSGEEEEVVGVGVDETEREILKAMEEVERVVDWMINGGRWSKKAANKGKGKDKIFNGGVVSPPGCSSSSSLIANAEKR</sequence>
<keyword evidence="4 9" id="KW-0812">Transmembrane</keyword>
<keyword evidence="7" id="KW-0325">Glycoprotein</keyword>
<accession>A0AAJ0H052</accession>
<dbReference type="PANTHER" id="PTHR47844">
    <property type="entry name" value="SYNTHASE CPS1, PUTATIVE (AFU_ORTHOLOGUE AFUA_7G02500)-RELATED"/>
    <property type="match status" value="1"/>
</dbReference>
<keyword evidence="6 9" id="KW-0472">Membrane</keyword>
<keyword evidence="11" id="KW-1185">Reference proteome</keyword>